<feature type="transmembrane region" description="Helical" evidence="2">
    <location>
        <begin position="12"/>
        <end position="31"/>
    </location>
</feature>
<dbReference type="AlphaFoldDB" id="A0A7X6DR48"/>
<name>A0A7X6DR48_9BACT</name>
<gene>
    <name evidence="3" type="ORF">MNODULE_12925</name>
</gene>
<dbReference type="Proteomes" id="UP000534783">
    <property type="component" value="Unassembled WGS sequence"/>
</dbReference>
<feature type="compositionally biased region" description="Polar residues" evidence="1">
    <location>
        <begin position="298"/>
        <end position="333"/>
    </location>
</feature>
<evidence type="ECO:0000256" key="1">
    <source>
        <dbReference type="SAM" id="MobiDB-lite"/>
    </source>
</evidence>
<organism evidence="3 4">
    <name type="scientific">Candidatus Manganitrophus noduliformans</name>
    <dbReference type="NCBI Taxonomy" id="2606439"/>
    <lineage>
        <taxon>Bacteria</taxon>
        <taxon>Pseudomonadati</taxon>
        <taxon>Nitrospirota</taxon>
        <taxon>Nitrospiria</taxon>
        <taxon>Candidatus Troglogloeales</taxon>
        <taxon>Candidatus Manganitrophaceae</taxon>
        <taxon>Candidatus Manganitrophus</taxon>
    </lineage>
</organism>
<dbReference type="RefSeq" id="WP_168060470.1">
    <property type="nucleotide sequence ID" value="NZ_VTOW01000002.1"/>
</dbReference>
<sequence length="333" mass="34592">MSLLNSEVQTKWVDYSSILFWGFAFCGMLLFSPLESSADCVVTGGAGPEESATKTECTGLFANPQCPNCPGYSPALMLRHIDPALCPVGPCVGPYFNRSGPGALTDNMFGIVSSDDPGPDTVLGTGDDRATYKCGRTVSSTANNLAGLNCGDIRFDPTSQGMSVPTGGNSLLPFTSSFPTEADFCAEGGTDCLSAGSQVSDLHMGYLAENIFHWASCASAGGPPAPPGCTTSDQRERQVVNYILGGSGTLDSPGSGDQIMDITSSWQTNNSGPTTFDAPTVDWTQYVFSPGAYPSQGDMEQNDSGTLQYSGNSSVLPSVTYSSGPLGISSNSP</sequence>
<feature type="region of interest" description="Disordered" evidence="1">
    <location>
        <begin position="292"/>
        <end position="333"/>
    </location>
</feature>
<accession>A0A7X6DR48</accession>
<keyword evidence="4" id="KW-1185">Reference proteome</keyword>
<protein>
    <submittedName>
        <fullName evidence="3">Uncharacterized protein</fullName>
    </submittedName>
</protein>
<keyword evidence="2" id="KW-0472">Membrane</keyword>
<keyword evidence="2" id="KW-0812">Transmembrane</keyword>
<evidence type="ECO:0000256" key="2">
    <source>
        <dbReference type="SAM" id="Phobius"/>
    </source>
</evidence>
<keyword evidence="2" id="KW-1133">Transmembrane helix</keyword>
<proteinExistence type="predicted"/>
<evidence type="ECO:0000313" key="4">
    <source>
        <dbReference type="Proteomes" id="UP000534783"/>
    </source>
</evidence>
<reference evidence="3 4" key="1">
    <citation type="journal article" date="2020" name="Nature">
        <title>Bacterial chemolithoautotrophy via manganese oxidation.</title>
        <authorList>
            <person name="Yu H."/>
            <person name="Leadbetter J.R."/>
        </authorList>
    </citation>
    <scope>NUCLEOTIDE SEQUENCE [LARGE SCALE GENOMIC DNA]</scope>
    <source>
        <strain evidence="3 4">Mn-1</strain>
    </source>
</reference>
<comment type="caution">
    <text evidence="3">The sequence shown here is derived from an EMBL/GenBank/DDBJ whole genome shotgun (WGS) entry which is preliminary data.</text>
</comment>
<dbReference type="EMBL" id="VTOW01000002">
    <property type="protein sequence ID" value="NKE71644.1"/>
    <property type="molecule type" value="Genomic_DNA"/>
</dbReference>
<evidence type="ECO:0000313" key="3">
    <source>
        <dbReference type="EMBL" id="NKE71644.1"/>
    </source>
</evidence>